<evidence type="ECO:0000256" key="2">
    <source>
        <dbReference type="SAM" id="Phobius"/>
    </source>
</evidence>
<proteinExistence type="predicted"/>
<reference evidence="5" key="1">
    <citation type="journal article" date="2020" name="Stud. Mycol.">
        <title>101 Dothideomycetes genomes: a test case for predicting lifestyles and emergence of pathogens.</title>
        <authorList>
            <person name="Haridas S."/>
            <person name="Albert R."/>
            <person name="Binder M."/>
            <person name="Bloem J."/>
            <person name="Labutti K."/>
            <person name="Salamov A."/>
            <person name="Andreopoulos B."/>
            <person name="Baker S."/>
            <person name="Barry K."/>
            <person name="Bills G."/>
            <person name="Bluhm B."/>
            <person name="Cannon C."/>
            <person name="Castanera R."/>
            <person name="Culley D."/>
            <person name="Daum C."/>
            <person name="Ezra D."/>
            <person name="Gonzalez J."/>
            <person name="Henrissat B."/>
            <person name="Kuo A."/>
            <person name="Liang C."/>
            <person name="Lipzen A."/>
            <person name="Lutzoni F."/>
            <person name="Magnuson J."/>
            <person name="Mondo S."/>
            <person name="Nolan M."/>
            <person name="Ohm R."/>
            <person name="Pangilinan J."/>
            <person name="Park H.-J."/>
            <person name="Ramirez L."/>
            <person name="Alfaro M."/>
            <person name="Sun H."/>
            <person name="Tritt A."/>
            <person name="Yoshinaga Y."/>
            <person name="Zwiers L.-H."/>
            <person name="Turgeon B."/>
            <person name="Goodwin S."/>
            <person name="Spatafora J."/>
            <person name="Crous P."/>
            <person name="Grigoriev I."/>
        </authorList>
    </citation>
    <scope>NUCLEOTIDE SEQUENCE</scope>
    <source>
        <strain evidence="5">CBS 175.79</strain>
    </source>
</reference>
<name>A0A6A5XJP1_9PLEO</name>
<dbReference type="GeneID" id="54281047"/>
<keyword evidence="6" id="KW-1185">Reference proteome</keyword>
<dbReference type="Pfam" id="PF24808">
    <property type="entry name" value="DUF7707"/>
    <property type="match status" value="1"/>
</dbReference>
<feature type="transmembrane region" description="Helical" evidence="2">
    <location>
        <begin position="184"/>
        <end position="201"/>
    </location>
</feature>
<dbReference type="OrthoDB" id="2439692at2759"/>
<feature type="chain" id="PRO_5025421492" description="DUF7707 domain-containing protein" evidence="3">
    <location>
        <begin position="19"/>
        <end position="202"/>
    </location>
</feature>
<dbReference type="InterPro" id="IPR056124">
    <property type="entry name" value="DUF7707"/>
</dbReference>
<dbReference type="AlphaFoldDB" id="A0A6A5XJP1"/>
<feature type="domain" description="DUF7707" evidence="4">
    <location>
        <begin position="28"/>
        <end position="135"/>
    </location>
</feature>
<keyword evidence="2" id="KW-0812">Transmembrane</keyword>
<dbReference type="EMBL" id="ML978071">
    <property type="protein sequence ID" value="KAF2013342.1"/>
    <property type="molecule type" value="Genomic_DNA"/>
</dbReference>
<keyword evidence="2" id="KW-1133">Transmembrane helix</keyword>
<evidence type="ECO:0000256" key="3">
    <source>
        <dbReference type="SAM" id="SignalP"/>
    </source>
</evidence>
<keyword evidence="2" id="KW-0472">Membrane</keyword>
<dbReference type="RefSeq" id="XP_033381681.1">
    <property type="nucleotide sequence ID" value="XM_033523650.1"/>
</dbReference>
<keyword evidence="3" id="KW-0732">Signal</keyword>
<evidence type="ECO:0000313" key="6">
    <source>
        <dbReference type="Proteomes" id="UP000799778"/>
    </source>
</evidence>
<dbReference type="PANTHER" id="PTHR38118">
    <property type="entry name" value="ANCHORED CELL WALL PROTEIN 11-RELATED"/>
    <property type="match status" value="1"/>
</dbReference>
<gene>
    <name evidence="5" type="ORF">BU24DRAFT_350530</name>
</gene>
<evidence type="ECO:0000256" key="1">
    <source>
        <dbReference type="SAM" id="MobiDB-lite"/>
    </source>
</evidence>
<protein>
    <recommendedName>
        <fullName evidence="4">DUF7707 domain-containing protein</fullName>
    </recommendedName>
</protein>
<evidence type="ECO:0000259" key="4">
    <source>
        <dbReference type="Pfam" id="PF24808"/>
    </source>
</evidence>
<feature type="compositionally biased region" description="Low complexity" evidence="1">
    <location>
        <begin position="142"/>
        <end position="158"/>
    </location>
</feature>
<evidence type="ECO:0000313" key="5">
    <source>
        <dbReference type="EMBL" id="KAF2013342.1"/>
    </source>
</evidence>
<sequence>MRSAIAVAAFAFATLSAAQSDPQQNYPYTIDPNSVSDADKAKWCLDQTSQCPLICLQQPGVTSQDTIENECDPEALTYSCVCENNVRPNITEYSQTLPYWICTTWQNQCVANCGLGNNECSNSCRADHPCGAQTPKPANSSLATLHTASSTPSATASSDPWGSTGTSKPNDKGAASSMLNLGQSYSLAVVFAGVFAGFALIL</sequence>
<dbReference type="PANTHER" id="PTHR38118:SF2">
    <property type="entry name" value="CDP-ALCOHOL PHOSPHATIDYLTRANSFERASE PROTEIN"/>
    <property type="match status" value="1"/>
</dbReference>
<feature type="region of interest" description="Disordered" evidence="1">
    <location>
        <begin position="142"/>
        <end position="173"/>
    </location>
</feature>
<organism evidence="5 6">
    <name type="scientific">Aaosphaeria arxii CBS 175.79</name>
    <dbReference type="NCBI Taxonomy" id="1450172"/>
    <lineage>
        <taxon>Eukaryota</taxon>
        <taxon>Fungi</taxon>
        <taxon>Dikarya</taxon>
        <taxon>Ascomycota</taxon>
        <taxon>Pezizomycotina</taxon>
        <taxon>Dothideomycetes</taxon>
        <taxon>Pleosporomycetidae</taxon>
        <taxon>Pleosporales</taxon>
        <taxon>Pleosporales incertae sedis</taxon>
        <taxon>Aaosphaeria</taxon>
    </lineage>
</organism>
<dbReference type="Proteomes" id="UP000799778">
    <property type="component" value="Unassembled WGS sequence"/>
</dbReference>
<feature type="signal peptide" evidence="3">
    <location>
        <begin position="1"/>
        <end position="18"/>
    </location>
</feature>
<accession>A0A6A5XJP1</accession>